<accession>A0AC61RW56</accession>
<evidence type="ECO:0000313" key="2">
    <source>
        <dbReference type="Proteomes" id="UP000304953"/>
    </source>
</evidence>
<evidence type="ECO:0000313" key="1">
    <source>
        <dbReference type="EMBL" id="TGY96214.1"/>
    </source>
</evidence>
<dbReference type="EMBL" id="SRYA01000019">
    <property type="protein sequence ID" value="TGY96214.1"/>
    <property type="molecule type" value="Genomic_DNA"/>
</dbReference>
<protein>
    <submittedName>
        <fullName evidence="1">DNA repair protein RadC</fullName>
    </submittedName>
</protein>
<reference evidence="1" key="1">
    <citation type="submission" date="2019-04" db="EMBL/GenBank/DDBJ databases">
        <title>Microbes associate with the intestines of laboratory mice.</title>
        <authorList>
            <person name="Navarre W."/>
            <person name="Wong E."/>
            <person name="Huang K."/>
            <person name="Tropini C."/>
            <person name="Ng K."/>
            <person name="Yu B."/>
        </authorList>
    </citation>
    <scope>NUCLEOTIDE SEQUENCE</scope>
    <source>
        <strain evidence="1">NM01_1-7b</strain>
    </source>
</reference>
<comment type="caution">
    <text evidence="1">The sequence shown here is derived from an EMBL/GenBank/DDBJ whole genome shotgun (WGS) entry which is preliminary data.</text>
</comment>
<dbReference type="Proteomes" id="UP000304953">
    <property type="component" value="Unassembled WGS sequence"/>
</dbReference>
<organism evidence="1 2">
    <name type="scientific">Petralouisia muris</name>
    <dbReference type="NCBI Taxonomy" id="3032872"/>
    <lineage>
        <taxon>Bacteria</taxon>
        <taxon>Bacillati</taxon>
        <taxon>Bacillota</taxon>
        <taxon>Clostridia</taxon>
        <taxon>Lachnospirales</taxon>
        <taxon>Lachnospiraceae</taxon>
        <taxon>Petralouisia</taxon>
    </lineage>
</organism>
<gene>
    <name evidence="1" type="ORF">E5329_11270</name>
</gene>
<sequence length="164" mass="18456">MKIKKFNTALNQDYRNILVEEFSENYKKVENLNGPEKIVQVMNDVFHLSERAEEYMYLICMTSGCRPIGFFELAHGTHNAALVGVREIFIRALLCGAAGIVLAHNHSGGLSNPSREDFSVTDKVRVASEFMGIQLYDHIIVGRDSWFSFAKEGKLSVVLSEIPD</sequence>
<keyword evidence="2" id="KW-1185">Reference proteome</keyword>
<proteinExistence type="predicted"/>
<name>A0AC61RW56_9FIRM</name>